<keyword evidence="2" id="KW-1185">Reference proteome</keyword>
<comment type="caution">
    <text evidence="1">The sequence shown here is derived from an EMBL/GenBank/DDBJ whole genome shotgun (WGS) entry which is preliminary data.</text>
</comment>
<dbReference type="Proteomes" id="UP001234297">
    <property type="component" value="Chromosome 6"/>
</dbReference>
<protein>
    <submittedName>
        <fullName evidence="1">Uncharacterized protein</fullName>
    </submittedName>
</protein>
<accession>A0ACC2L3Z3</accession>
<name>A0ACC2L3Z3_PERAE</name>
<gene>
    <name evidence="1" type="ORF">MRB53_021462</name>
</gene>
<evidence type="ECO:0000313" key="2">
    <source>
        <dbReference type="Proteomes" id="UP001234297"/>
    </source>
</evidence>
<reference evidence="1 2" key="1">
    <citation type="journal article" date="2022" name="Hortic Res">
        <title>A haplotype resolved chromosomal level avocado genome allows analysis of novel avocado genes.</title>
        <authorList>
            <person name="Nath O."/>
            <person name="Fletcher S.J."/>
            <person name="Hayward A."/>
            <person name="Shaw L.M."/>
            <person name="Masouleh A.K."/>
            <person name="Furtado A."/>
            <person name="Henry R.J."/>
            <person name="Mitter N."/>
        </authorList>
    </citation>
    <scope>NUCLEOTIDE SEQUENCE [LARGE SCALE GENOMIC DNA]</scope>
    <source>
        <strain evidence="2">cv. Hass</strain>
    </source>
</reference>
<proteinExistence type="predicted"/>
<organism evidence="1 2">
    <name type="scientific">Persea americana</name>
    <name type="common">Avocado</name>
    <dbReference type="NCBI Taxonomy" id="3435"/>
    <lineage>
        <taxon>Eukaryota</taxon>
        <taxon>Viridiplantae</taxon>
        <taxon>Streptophyta</taxon>
        <taxon>Embryophyta</taxon>
        <taxon>Tracheophyta</taxon>
        <taxon>Spermatophyta</taxon>
        <taxon>Magnoliopsida</taxon>
        <taxon>Magnoliidae</taxon>
        <taxon>Laurales</taxon>
        <taxon>Lauraceae</taxon>
        <taxon>Persea</taxon>
    </lineage>
</organism>
<sequence>MFLYLCLTALIFFNFCNSTDTLTPIQSVRDGETLISAGEKFVLGFFSPGNSSTNRYVGIWYNKIPDQTIVWTANRENPVRNSPGVLTIKGGNLVLLDGGPNNNTILWSTNVSSSTMANNSSATLTDSGNLVLKDGQQRTLWESFDYPTNTYLPRMKLGFKKRTGLNRILTSWKSADDPAPGEFSLGLDPVGVPQYFLRTVSDRIWRNGPWNGQRLIGVPLMNRYSVFSWSYVTNDDEIYLMYDGKNSSITARYVLDRSGLLQRLIWNDNTSRWNLMSVATQDRCDQYGNCGAYGSRDSNRVVECECLRGFEPKTPSDWNLRDWSGGCVRRRSLDCDGKGDGFVRLERVKLPDTSWSWVEPGLSMEDCEEECLKNCSCTAYAIAYISEGNLGCLMWNGDLVDLKILSDGDQDIYTRVAASELGGTLLVMSLVFFTKRSKNQLITSSSNALFRGVFGGFSTLPFISTRCLISRALMALSVSFVV</sequence>
<dbReference type="EMBL" id="CM056814">
    <property type="protein sequence ID" value="KAJ8628155.1"/>
    <property type="molecule type" value="Genomic_DNA"/>
</dbReference>
<evidence type="ECO:0000313" key="1">
    <source>
        <dbReference type="EMBL" id="KAJ8628155.1"/>
    </source>
</evidence>